<feature type="compositionally biased region" description="Low complexity" evidence="1">
    <location>
        <begin position="47"/>
        <end position="57"/>
    </location>
</feature>
<organism evidence="2 3">
    <name type="scientific">Mycena metata</name>
    <dbReference type="NCBI Taxonomy" id="1033252"/>
    <lineage>
        <taxon>Eukaryota</taxon>
        <taxon>Fungi</taxon>
        <taxon>Dikarya</taxon>
        <taxon>Basidiomycota</taxon>
        <taxon>Agaricomycotina</taxon>
        <taxon>Agaricomycetes</taxon>
        <taxon>Agaricomycetidae</taxon>
        <taxon>Agaricales</taxon>
        <taxon>Marasmiineae</taxon>
        <taxon>Mycenaceae</taxon>
        <taxon>Mycena</taxon>
    </lineage>
</organism>
<feature type="compositionally biased region" description="Acidic residues" evidence="1">
    <location>
        <begin position="62"/>
        <end position="76"/>
    </location>
</feature>
<feature type="region of interest" description="Disordered" evidence="1">
    <location>
        <begin position="29"/>
        <end position="121"/>
    </location>
</feature>
<feature type="compositionally biased region" description="Acidic residues" evidence="1">
    <location>
        <begin position="95"/>
        <end position="120"/>
    </location>
</feature>
<dbReference type="Proteomes" id="UP001215598">
    <property type="component" value="Unassembled WGS sequence"/>
</dbReference>
<dbReference type="AlphaFoldDB" id="A0AAD7H5R4"/>
<evidence type="ECO:0000256" key="1">
    <source>
        <dbReference type="SAM" id="MobiDB-lite"/>
    </source>
</evidence>
<sequence>MVSKQKYCYCRPTCGELLSQRGRQLHYQQGNPLLRSKSISPPRRRTANANDANDAADGTSMDVDEPVCDEGDDVEDTPPLYHLSSPTHGSPIGEEMSEDEDSDDDEGEFEPDEDDEWNAFDEDKDRIDMISREEMMRELDEMIAPDEDTESWGAGSGLEETLGQEEQIELWDVRNDILSDKDRDNIRAFVLKMMSTMPLLAFAQMRYAFRHKLDISSHWAMVHRIAILSGVEPQWYHCCVNSCMAFTGEHSELTQCR</sequence>
<proteinExistence type="predicted"/>
<dbReference type="EMBL" id="JARKIB010000362">
    <property type="protein sequence ID" value="KAJ7712561.1"/>
    <property type="molecule type" value="Genomic_DNA"/>
</dbReference>
<name>A0AAD7H5R4_9AGAR</name>
<evidence type="ECO:0000313" key="2">
    <source>
        <dbReference type="EMBL" id="KAJ7712561.1"/>
    </source>
</evidence>
<reference evidence="2" key="1">
    <citation type="submission" date="2023-03" db="EMBL/GenBank/DDBJ databases">
        <title>Massive genome expansion in bonnet fungi (Mycena s.s.) driven by repeated elements and novel gene families across ecological guilds.</title>
        <authorList>
            <consortium name="Lawrence Berkeley National Laboratory"/>
            <person name="Harder C.B."/>
            <person name="Miyauchi S."/>
            <person name="Viragh M."/>
            <person name="Kuo A."/>
            <person name="Thoen E."/>
            <person name="Andreopoulos B."/>
            <person name="Lu D."/>
            <person name="Skrede I."/>
            <person name="Drula E."/>
            <person name="Henrissat B."/>
            <person name="Morin E."/>
            <person name="Kohler A."/>
            <person name="Barry K."/>
            <person name="LaButti K."/>
            <person name="Morin E."/>
            <person name="Salamov A."/>
            <person name="Lipzen A."/>
            <person name="Mereny Z."/>
            <person name="Hegedus B."/>
            <person name="Baldrian P."/>
            <person name="Stursova M."/>
            <person name="Weitz H."/>
            <person name="Taylor A."/>
            <person name="Grigoriev I.V."/>
            <person name="Nagy L.G."/>
            <person name="Martin F."/>
            <person name="Kauserud H."/>
        </authorList>
    </citation>
    <scope>NUCLEOTIDE SEQUENCE</scope>
    <source>
        <strain evidence="2">CBHHK182m</strain>
    </source>
</reference>
<protein>
    <submittedName>
        <fullName evidence="2">Uncharacterized protein</fullName>
    </submittedName>
</protein>
<accession>A0AAD7H5R4</accession>
<comment type="caution">
    <text evidence="2">The sequence shown here is derived from an EMBL/GenBank/DDBJ whole genome shotgun (WGS) entry which is preliminary data.</text>
</comment>
<evidence type="ECO:0000313" key="3">
    <source>
        <dbReference type="Proteomes" id="UP001215598"/>
    </source>
</evidence>
<gene>
    <name evidence="2" type="ORF">B0H16DRAFT_1743968</name>
</gene>
<keyword evidence="3" id="KW-1185">Reference proteome</keyword>